<evidence type="ECO:0000313" key="1">
    <source>
        <dbReference type="EMBL" id="MDH0969435.1"/>
    </source>
</evidence>
<name>A0AA42MTD5_ACIJO</name>
<dbReference type="RefSeq" id="WP_279670190.1">
    <property type="nucleotide sequence ID" value="NZ_JAOCBE010000001.1"/>
</dbReference>
<accession>A0AA42MTD5</accession>
<evidence type="ECO:0008006" key="3">
    <source>
        <dbReference type="Google" id="ProtNLM"/>
    </source>
</evidence>
<proteinExistence type="predicted"/>
<gene>
    <name evidence="1" type="ORF">N5C10_09215</name>
</gene>
<reference evidence="1" key="1">
    <citation type="submission" date="2022-09" db="EMBL/GenBank/DDBJ databases">
        <title>Intensive care unit water sources are persistently colonized with multi-drug resistant bacteria and are the site of extensive horizontal gene transfer of antibiotic resistance genes.</title>
        <authorList>
            <person name="Diorio-Toth L."/>
        </authorList>
    </citation>
    <scope>NUCLEOTIDE SEQUENCE</scope>
    <source>
        <strain evidence="1">GD03920</strain>
    </source>
</reference>
<organism evidence="1 2">
    <name type="scientific">Acinetobacter johnsonii</name>
    <dbReference type="NCBI Taxonomy" id="40214"/>
    <lineage>
        <taxon>Bacteria</taxon>
        <taxon>Pseudomonadati</taxon>
        <taxon>Pseudomonadota</taxon>
        <taxon>Gammaproteobacteria</taxon>
        <taxon>Moraxellales</taxon>
        <taxon>Moraxellaceae</taxon>
        <taxon>Acinetobacter</taxon>
    </lineage>
</organism>
<dbReference type="AlphaFoldDB" id="A0AA42MTD5"/>
<dbReference type="Proteomes" id="UP001159915">
    <property type="component" value="Unassembled WGS sequence"/>
</dbReference>
<sequence length="217" mass="24536">MKKRLLTQKLNDLTSLVIKVNGSVEIFLNNSETDDYFDIVLNSENQSFEFGNSLILTNNDDDLFNFEKKSTILDSLIGILQEIKNKKDSKQNIRVDIYIKNIKNLDILGDNIKIETNSVALDKVEINCANLKVKTLESNIKILKIQSSNLKGLIDYNENNSNINISSNNSDLTINKLKFDGELSIRANNSNYNNCIYGDKNLGTFIANFNNSNITIN</sequence>
<protein>
    <recommendedName>
        <fullName evidence="3">Adhesin domain-containing protein</fullName>
    </recommendedName>
</protein>
<comment type="caution">
    <text evidence="1">The sequence shown here is derived from an EMBL/GenBank/DDBJ whole genome shotgun (WGS) entry which is preliminary data.</text>
</comment>
<evidence type="ECO:0000313" key="2">
    <source>
        <dbReference type="Proteomes" id="UP001159915"/>
    </source>
</evidence>
<dbReference type="EMBL" id="JAOCBE010000001">
    <property type="protein sequence ID" value="MDH0969435.1"/>
    <property type="molecule type" value="Genomic_DNA"/>
</dbReference>